<evidence type="ECO:0000313" key="3">
    <source>
        <dbReference type="Proteomes" id="UP000824120"/>
    </source>
</evidence>
<proteinExistence type="predicted"/>
<accession>A0A9J5YZI9</accession>
<organism evidence="2 3">
    <name type="scientific">Solanum commersonii</name>
    <name type="common">Commerson's wild potato</name>
    <name type="synonym">Commerson's nightshade</name>
    <dbReference type="NCBI Taxonomy" id="4109"/>
    <lineage>
        <taxon>Eukaryota</taxon>
        <taxon>Viridiplantae</taxon>
        <taxon>Streptophyta</taxon>
        <taxon>Embryophyta</taxon>
        <taxon>Tracheophyta</taxon>
        <taxon>Spermatophyta</taxon>
        <taxon>Magnoliopsida</taxon>
        <taxon>eudicotyledons</taxon>
        <taxon>Gunneridae</taxon>
        <taxon>Pentapetalae</taxon>
        <taxon>asterids</taxon>
        <taxon>lamiids</taxon>
        <taxon>Solanales</taxon>
        <taxon>Solanaceae</taxon>
        <taxon>Solanoideae</taxon>
        <taxon>Solaneae</taxon>
        <taxon>Solanum</taxon>
    </lineage>
</organism>
<protein>
    <submittedName>
        <fullName evidence="2">Uncharacterized protein</fullName>
    </submittedName>
</protein>
<dbReference type="EMBL" id="JACXVP010000005">
    <property type="protein sequence ID" value="KAG5606073.1"/>
    <property type="molecule type" value="Genomic_DNA"/>
</dbReference>
<name>A0A9J5YZI9_SOLCO</name>
<feature type="compositionally biased region" description="Polar residues" evidence="1">
    <location>
        <begin position="20"/>
        <end position="31"/>
    </location>
</feature>
<reference evidence="2 3" key="1">
    <citation type="submission" date="2020-09" db="EMBL/GenBank/DDBJ databases">
        <title>De no assembly of potato wild relative species, Solanum commersonii.</title>
        <authorList>
            <person name="Cho K."/>
        </authorList>
    </citation>
    <scope>NUCLEOTIDE SEQUENCE [LARGE SCALE GENOMIC DNA]</scope>
    <source>
        <strain evidence="2">LZ3.2</strain>
        <tissue evidence="2">Leaf</tissue>
    </source>
</reference>
<sequence>MYEKTSNLRERVPRGRDSDQAPTTTQNNIPHHQNKAHLTSEEGKETPNRAIHIKEGKEKSTQRVYGEGYGKQSRSKGKLPGRNRMNRITKISPPITAIQKKILALTS</sequence>
<comment type="caution">
    <text evidence="2">The sequence shown here is derived from an EMBL/GenBank/DDBJ whole genome shotgun (WGS) entry which is preliminary data.</text>
</comment>
<feature type="compositionally biased region" description="Basic and acidic residues" evidence="1">
    <location>
        <begin position="38"/>
        <end position="61"/>
    </location>
</feature>
<evidence type="ECO:0000313" key="2">
    <source>
        <dbReference type="EMBL" id="KAG5606073.1"/>
    </source>
</evidence>
<gene>
    <name evidence="2" type="ORF">H5410_027565</name>
</gene>
<feature type="compositionally biased region" description="Basic residues" evidence="1">
    <location>
        <begin position="73"/>
        <end position="87"/>
    </location>
</feature>
<feature type="compositionally biased region" description="Basic and acidic residues" evidence="1">
    <location>
        <begin position="1"/>
        <end position="19"/>
    </location>
</feature>
<dbReference type="Proteomes" id="UP000824120">
    <property type="component" value="Chromosome 5"/>
</dbReference>
<evidence type="ECO:0000256" key="1">
    <source>
        <dbReference type="SAM" id="MobiDB-lite"/>
    </source>
</evidence>
<keyword evidence="3" id="KW-1185">Reference proteome</keyword>
<dbReference type="AlphaFoldDB" id="A0A9J5YZI9"/>
<feature type="region of interest" description="Disordered" evidence="1">
    <location>
        <begin position="1"/>
        <end position="89"/>
    </location>
</feature>